<evidence type="ECO:0000313" key="1">
    <source>
        <dbReference type="EMBL" id="XCG74895.1"/>
    </source>
</evidence>
<organism evidence="1">
    <name type="scientific">Pseudomonas sp. MYb327</name>
    <dbReference type="NCBI Taxonomy" id="2745230"/>
    <lineage>
        <taxon>Bacteria</taxon>
        <taxon>Pseudomonadati</taxon>
        <taxon>Pseudomonadota</taxon>
        <taxon>Gammaproteobacteria</taxon>
        <taxon>Pseudomonadales</taxon>
        <taxon>Pseudomonadaceae</taxon>
        <taxon>Pseudomonas</taxon>
    </lineage>
</organism>
<gene>
    <name evidence="1" type="ORF">ABVN21_02065</name>
</gene>
<proteinExistence type="predicted"/>
<accession>A0AAU8E3I1</accession>
<dbReference type="EMBL" id="CP159258">
    <property type="protein sequence ID" value="XCG74895.1"/>
    <property type="molecule type" value="Genomic_DNA"/>
</dbReference>
<name>A0AAU8E3I1_9PSED</name>
<sequence>MCVNYKFPLSKTPPIKSVIQECMSWILCQPFTYFKSDDFNRASLEGDFILSNDQEHITFSISETQSTFSSGLLTYHKFSSAHDLNIKIEATVNEGHQWIKFFSIESIKEFPDQLPRLHISSLVIRLISKFGGGWDSELPIGISSIKLKETKADRNIARSIFEQTLKCALPIIYISASEKDKYALIPDRLARNLCGAAHVVVEPSRLFSRRLRHEVDSRNIYGGMIGVYWPSGAGATLFRRGSQDVKIFEHSIINEVFRASSTCGGKTYESVHFKQNF</sequence>
<protein>
    <submittedName>
        <fullName evidence="1">Uncharacterized protein</fullName>
    </submittedName>
</protein>
<dbReference type="AlphaFoldDB" id="A0AAU8E3I1"/>
<reference evidence="1" key="1">
    <citation type="submission" date="2024-06" db="EMBL/GenBank/DDBJ databases">
        <title>The Caenorhabditis elegans bacterial microbiome influences microsporidia infection through nutrient limitation and inhibiting parasite invasion.</title>
        <authorList>
            <person name="Tamim El Jarkass H."/>
            <person name="Castelblanco S."/>
            <person name="Kaur M."/>
            <person name="Wan Y.C."/>
            <person name="Ellis A.E."/>
            <person name="Sheldon R.D."/>
            <person name="Lien E.C."/>
            <person name="Burton N.O."/>
            <person name="Wright G.D."/>
            <person name="Reinke A.W."/>
        </authorList>
    </citation>
    <scope>NUCLEOTIDE SEQUENCE</scope>
    <source>
        <strain evidence="1">MYb327</strain>
    </source>
</reference>
<dbReference type="RefSeq" id="WP_339555560.1">
    <property type="nucleotide sequence ID" value="NZ_CP159258.1"/>
</dbReference>